<protein>
    <submittedName>
        <fullName evidence="1">Uncharacterized protein</fullName>
    </submittedName>
</protein>
<keyword evidence="2" id="KW-1185">Reference proteome</keyword>
<dbReference type="Proteomes" id="UP000823388">
    <property type="component" value="Chromosome 3N"/>
</dbReference>
<dbReference type="EMBL" id="CM029042">
    <property type="protein sequence ID" value="KAG2620962.1"/>
    <property type="molecule type" value="Genomic_DNA"/>
</dbReference>
<comment type="caution">
    <text evidence="1">The sequence shown here is derived from an EMBL/GenBank/DDBJ whole genome shotgun (WGS) entry which is preliminary data.</text>
</comment>
<reference evidence="1" key="1">
    <citation type="submission" date="2020-05" db="EMBL/GenBank/DDBJ databases">
        <title>WGS assembly of Panicum virgatum.</title>
        <authorList>
            <person name="Lovell J.T."/>
            <person name="Jenkins J."/>
            <person name="Shu S."/>
            <person name="Juenger T.E."/>
            <person name="Schmutz J."/>
        </authorList>
    </citation>
    <scope>NUCLEOTIDE SEQUENCE</scope>
    <source>
        <strain evidence="1">AP13</strain>
    </source>
</reference>
<evidence type="ECO:0000313" key="1">
    <source>
        <dbReference type="EMBL" id="KAG2620962.1"/>
    </source>
</evidence>
<sequence length="80" mass="8767">MGVLFLACGGARPVASWWRHADPLPLRWRMAVPLLAVLEDPDPCSIGEPHEPASHSMPPALMAHSIRCGKDIWSFRPGVT</sequence>
<organism evidence="1 2">
    <name type="scientific">Panicum virgatum</name>
    <name type="common">Blackwell switchgrass</name>
    <dbReference type="NCBI Taxonomy" id="38727"/>
    <lineage>
        <taxon>Eukaryota</taxon>
        <taxon>Viridiplantae</taxon>
        <taxon>Streptophyta</taxon>
        <taxon>Embryophyta</taxon>
        <taxon>Tracheophyta</taxon>
        <taxon>Spermatophyta</taxon>
        <taxon>Magnoliopsida</taxon>
        <taxon>Liliopsida</taxon>
        <taxon>Poales</taxon>
        <taxon>Poaceae</taxon>
        <taxon>PACMAD clade</taxon>
        <taxon>Panicoideae</taxon>
        <taxon>Panicodae</taxon>
        <taxon>Paniceae</taxon>
        <taxon>Panicinae</taxon>
        <taxon>Panicum</taxon>
        <taxon>Panicum sect. Hiantes</taxon>
    </lineage>
</organism>
<evidence type="ECO:0000313" key="2">
    <source>
        <dbReference type="Proteomes" id="UP000823388"/>
    </source>
</evidence>
<gene>
    <name evidence="1" type="ORF">PVAP13_3NG152100</name>
</gene>
<dbReference type="AlphaFoldDB" id="A0A8T0U8E3"/>
<name>A0A8T0U8E3_PANVG</name>
<proteinExistence type="predicted"/>
<accession>A0A8T0U8E3</accession>